<dbReference type="UniPathway" id="UPA00079"/>
<comment type="similarity">
    <text evidence="1">Belongs to the PNP/UDP phosphorylase family. Futalosine hydrolase subfamily.</text>
</comment>
<dbReference type="EC" id="3.2.2.26" evidence="1 2"/>
<dbReference type="Proteomes" id="UP000826725">
    <property type="component" value="Chromosome"/>
</dbReference>
<evidence type="ECO:0000313" key="4">
    <source>
        <dbReference type="EMBL" id="BCL59907.1"/>
    </source>
</evidence>
<comment type="pathway">
    <text evidence="1">Quinol/quinone metabolism; menaquinone biosynthesis.</text>
</comment>
<gene>
    <name evidence="1 4" type="primary">mqnB</name>
    <name evidence="4" type="ORF">DGMP_06000</name>
</gene>
<sequence length="216" mass="24025">MILAVAATKLEMEPFLQLVEREKTACLSLVTGVGPVETAVRLALFLAECDGKINLVLNFGVAGAYVGEPGHPEYLDICLAEEEIFGDFGFCSGNGIEYFKRAEFGKPRYSLDRQWLKRAKQILDNNRINAWSGSFITVNCASATLRRGNMLQQTWKGLCENMEGAAVARVCREFNISCLEIRAISNYVEDRDPSTWQLAEACEKAAHATYLIIKNT</sequence>
<dbReference type="GO" id="GO:0008930">
    <property type="term" value="F:methylthioadenosine nucleosidase activity"/>
    <property type="evidence" value="ECO:0007669"/>
    <property type="project" value="TreeGrafter"/>
</dbReference>
<dbReference type="InterPro" id="IPR019963">
    <property type="entry name" value="FL_hydrolase_MqnB"/>
</dbReference>
<comment type="catalytic activity">
    <reaction evidence="1">
        <text>futalosine + H2O = dehypoxanthine futalosine + hypoxanthine</text>
        <dbReference type="Rhea" id="RHEA:25904"/>
        <dbReference type="ChEBI" id="CHEBI:15377"/>
        <dbReference type="ChEBI" id="CHEBI:17368"/>
        <dbReference type="ChEBI" id="CHEBI:58863"/>
        <dbReference type="ChEBI" id="CHEBI:58864"/>
        <dbReference type="EC" id="3.2.2.26"/>
    </reaction>
</comment>
<keyword evidence="5" id="KW-1185">Reference proteome</keyword>
<dbReference type="GO" id="GO:0005829">
    <property type="term" value="C:cytosol"/>
    <property type="evidence" value="ECO:0007669"/>
    <property type="project" value="TreeGrafter"/>
</dbReference>
<dbReference type="GO" id="GO:0008782">
    <property type="term" value="F:adenosylhomocysteine nucleosidase activity"/>
    <property type="evidence" value="ECO:0007669"/>
    <property type="project" value="TreeGrafter"/>
</dbReference>
<dbReference type="GO" id="GO:0019284">
    <property type="term" value="P:L-methionine salvage from S-adenosylmethionine"/>
    <property type="evidence" value="ECO:0007669"/>
    <property type="project" value="TreeGrafter"/>
</dbReference>
<comment type="function">
    <text evidence="1">Catalyzes the hydrolysis of futalosine (FL) to dehypoxanthine futalosine (DHFL) and hypoxanthine, a step in the biosynthesis of menaquinone (MK, vitamin K2).</text>
</comment>
<dbReference type="GO" id="GO:0009116">
    <property type="term" value="P:nucleoside metabolic process"/>
    <property type="evidence" value="ECO:0007669"/>
    <property type="project" value="InterPro"/>
</dbReference>
<dbReference type="AlphaFoldDB" id="A0A8D5FE44"/>
<protein>
    <recommendedName>
        <fullName evidence="1 2">Futalosine hydrolase</fullName>
        <shortName evidence="1">FL hydrolase</shortName>
        <ecNumber evidence="1 2">3.2.2.26</ecNumber>
    </recommendedName>
    <alternativeName>
        <fullName evidence="1">Futalosine nucleosidase</fullName>
    </alternativeName>
    <alternativeName>
        <fullName evidence="1">Menaquinone biosynthetic enzyme MqnB</fullName>
    </alternativeName>
</protein>
<name>A0A8D5FE44_9BACT</name>
<evidence type="ECO:0000256" key="2">
    <source>
        <dbReference type="NCBIfam" id="TIGR03664"/>
    </source>
</evidence>
<dbReference type="HAMAP" id="MF_00991">
    <property type="entry name" value="MqnB"/>
    <property type="match status" value="1"/>
</dbReference>
<reference evidence="4" key="1">
    <citation type="submission" date="2020-09" db="EMBL/GenBank/DDBJ databases">
        <title>Desulfogranum mesoprofundum gen. nov., sp. nov., a novel mesophilic, sulfate-reducing chemolithoautotroph isolated from a deep-sea hydrothermal vent chimney in the Suiyo Seamount.</title>
        <authorList>
            <person name="Hashimoto Y."/>
            <person name="Nakagawa S."/>
        </authorList>
    </citation>
    <scope>NUCLEOTIDE SEQUENCE</scope>
    <source>
        <strain evidence="4">KT2</strain>
    </source>
</reference>
<dbReference type="PANTHER" id="PTHR46832:SF2">
    <property type="entry name" value="FUTALOSINE HYDROLASE"/>
    <property type="match status" value="1"/>
</dbReference>
<dbReference type="Pfam" id="PF01048">
    <property type="entry name" value="PNP_UDP_1"/>
    <property type="match status" value="1"/>
</dbReference>
<accession>A0A8D5FE44</accession>
<evidence type="ECO:0000256" key="1">
    <source>
        <dbReference type="HAMAP-Rule" id="MF_00991"/>
    </source>
</evidence>
<dbReference type="RefSeq" id="WP_228856085.1">
    <property type="nucleotide sequence ID" value="NZ_AP024086.1"/>
</dbReference>
<keyword evidence="1 4" id="KW-0378">Hydrolase</keyword>
<proteinExistence type="inferred from homology"/>
<dbReference type="EMBL" id="AP024086">
    <property type="protein sequence ID" value="BCL59907.1"/>
    <property type="molecule type" value="Genomic_DNA"/>
</dbReference>
<keyword evidence="1" id="KW-0474">Menaquinone biosynthesis</keyword>
<evidence type="ECO:0000313" key="5">
    <source>
        <dbReference type="Proteomes" id="UP000826725"/>
    </source>
</evidence>
<dbReference type="KEGG" id="dbk:DGMP_06000"/>
<feature type="domain" description="Nucleoside phosphorylase" evidence="3">
    <location>
        <begin position="29"/>
        <end position="212"/>
    </location>
</feature>
<dbReference type="GO" id="GO:0009234">
    <property type="term" value="P:menaquinone biosynthetic process"/>
    <property type="evidence" value="ECO:0007669"/>
    <property type="project" value="UniProtKB-UniRule"/>
</dbReference>
<organism evidence="4 5">
    <name type="scientific">Desulfomarina profundi</name>
    <dbReference type="NCBI Taxonomy" id="2772557"/>
    <lineage>
        <taxon>Bacteria</taxon>
        <taxon>Pseudomonadati</taxon>
        <taxon>Thermodesulfobacteriota</taxon>
        <taxon>Desulfobulbia</taxon>
        <taxon>Desulfobulbales</taxon>
        <taxon>Desulfobulbaceae</taxon>
        <taxon>Desulfomarina</taxon>
    </lineage>
</organism>
<dbReference type="InterPro" id="IPR000845">
    <property type="entry name" value="Nucleoside_phosphorylase_d"/>
</dbReference>
<dbReference type="PANTHER" id="PTHR46832">
    <property type="entry name" value="5'-METHYLTHIOADENOSINE/S-ADENOSYLHOMOCYSTEINE NUCLEOSIDASE"/>
    <property type="match status" value="1"/>
</dbReference>
<evidence type="ECO:0000259" key="3">
    <source>
        <dbReference type="Pfam" id="PF01048"/>
    </source>
</evidence>
<dbReference type="NCBIfam" id="TIGR03664">
    <property type="entry name" value="fut_nucase"/>
    <property type="match status" value="1"/>
</dbReference>
<dbReference type="CDD" id="cd17766">
    <property type="entry name" value="futalosine_nucleosidase_MqnB"/>
    <property type="match status" value="1"/>
</dbReference>